<dbReference type="Proteomes" id="UP000248806">
    <property type="component" value="Unassembled WGS sequence"/>
</dbReference>
<proteinExistence type="predicted"/>
<dbReference type="EMBL" id="QKUF01000001">
    <property type="protein sequence ID" value="PZW36002.1"/>
    <property type="molecule type" value="Genomic_DNA"/>
</dbReference>
<name>A0A326UBL7_THEHA</name>
<keyword evidence="2" id="KW-1185">Reference proteome</keyword>
<dbReference type="AlphaFoldDB" id="A0A326UBL7"/>
<protein>
    <submittedName>
        <fullName evidence="1">Uncharacterized protein</fullName>
    </submittedName>
</protein>
<reference evidence="1 2" key="1">
    <citation type="submission" date="2018-06" db="EMBL/GenBank/DDBJ databases">
        <title>Genomic Encyclopedia of Archaeal and Bacterial Type Strains, Phase II (KMG-II): from individual species to whole genera.</title>
        <authorList>
            <person name="Goeker M."/>
        </authorList>
    </citation>
    <scope>NUCLEOTIDE SEQUENCE [LARGE SCALE GENOMIC DNA]</scope>
    <source>
        <strain evidence="1 2">ATCC BAA-1881</strain>
    </source>
</reference>
<evidence type="ECO:0000313" key="2">
    <source>
        <dbReference type="Proteomes" id="UP000248806"/>
    </source>
</evidence>
<gene>
    <name evidence="1" type="ORF">EI42_00172</name>
</gene>
<comment type="caution">
    <text evidence="1">The sequence shown here is derived from an EMBL/GenBank/DDBJ whole genome shotgun (WGS) entry which is preliminary data.</text>
</comment>
<sequence length="89" mass="10521">MAGQIHTHPAENCNWRRHKNACPFYRERWFPCNDVVGEPMYQVFCLKGTPPVTLEEQDKCFRSKSRCWRLAESTRRKAEKVGHTSEHSK</sequence>
<accession>A0A326UBL7</accession>
<evidence type="ECO:0000313" key="1">
    <source>
        <dbReference type="EMBL" id="PZW36002.1"/>
    </source>
</evidence>
<organism evidence="1 2">
    <name type="scientific">Thermosporothrix hazakensis</name>
    <dbReference type="NCBI Taxonomy" id="644383"/>
    <lineage>
        <taxon>Bacteria</taxon>
        <taxon>Bacillati</taxon>
        <taxon>Chloroflexota</taxon>
        <taxon>Ktedonobacteria</taxon>
        <taxon>Ktedonobacterales</taxon>
        <taxon>Thermosporotrichaceae</taxon>
        <taxon>Thermosporothrix</taxon>
    </lineage>
</organism>